<dbReference type="InterPro" id="IPR009081">
    <property type="entry name" value="PP-bd_ACP"/>
</dbReference>
<dbReference type="SUPFAM" id="SSF160582">
    <property type="entry name" value="MbtH-like"/>
    <property type="match status" value="1"/>
</dbReference>
<evidence type="ECO:0000256" key="4">
    <source>
        <dbReference type="SAM" id="MobiDB-lite"/>
    </source>
</evidence>
<feature type="region of interest" description="Disordered" evidence="4">
    <location>
        <begin position="70"/>
        <end position="89"/>
    </location>
</feature>
<dbReference type="InterPro" id="IPR001031">
    <property type="entry name" value="Thioesterase"/>
</dbReference>
<dbReference type="PRINTS" id="PR00154">
    <property type="entry name" value="AMPBINDING"/>
</dbReference>
<dbReference type="PROSITE" id="PS00455">
    <property type="entry name" value="AMP_BINDING"/>
    <property type="match status" value="1"/>
</dbReference>
<dbReference type="EMBL" id="JAUSZI010000002">
    <property type="protein sequence ID" value="MDQ1024725.1"/>
    <property type="molecule type" value="Genomic_DNA"/>
</dbReference>
<dbReference type="Pfam" id="PF13193">
    <property type="entry name" value="AMP-binding_C"/>
    <property type="match status" value="1"/>
</dbReference>
<protein>
    <submittedName>
        <fullName evidence="6">Nonribosomal peptide synthetase DhbF</fullName>
    </submittedName>
</protein>
<evidence type="ECO:0000259" key="5">
    <source>
        <dbReference type="PROSITE" id="PS50075"/>
    </source>
</evidence>
<dbReference type="Gene3D" id="3.40.50.12780">
    <property type="entry name" value="N-terminal domain of ligase-like"/>
    <property type="match status" value="1"/>
</dbReference>
<keyword evidence="2" id="KW-0596">Phosphopantetheine</keyword>
<name>A0ABU0SMD4_9ACTN</name>
<keyword evidence="7" id="KW-1185">Reference proteome</keyword>
<dbReference type="Pfam" id="PF00975">
    <property type="entry name" value="Thioesterase"/>
    <property type="match status" value="1"/>
</dbReference>
<dbReference type="Pfam" id="PF03621">
    <property type="entry name" value="MbtH"/>
    <property type="match status" value="1"/>
</dbReference>
<evidence type="ECO:0000256" key="3">
    <source>
        <dbReference type="ARBA" id="ARBA00022553"/>
    </source>
</evidence>
<comment type="cofactor">
    <cofactor evidence="1">
        <name>pantetheine 4'-phosphate</name>
        <dbReference type="ChEBI" id="CHEBI:47942"/>
    </cofactor>
</comment>
<dbReference type="Gene3D" id="3.30.559.30">
    <property type="entry name" value="Nonribosomal peptide synthetase, condensation domain"/>
    <property type="match status" value="1"/>
</dbReference>
<dbReference type="InterPro" id="IPR042099">
    <property type="entry name" value="ANL_N_sf"/>
</dbReference>
<dbReference type="InterPro" id="IPR020806">
    <property type="entry name" value="PKS_PP-bd"/>
</dbReference>
<dbReference type="Gene3D" id="3.90.820.10">
    <property type="entry name" value="Structural Genomics, Unknown Function 30-nov-00 1gh9 Mol_id"/>
    <property type="match status" value="1"/>
</dbReference>
<organism evidence="6 7">
    <name type="scientific">Streptomyces umbrinus</name>
    <dbReference type="NCBI Taxonomy" id="67370"/>
    <lineage>
        <taxon>Bacteria</taxon>
        <taxon>Bacillati</taxon>
        <taxon>Actinomycetota</taxon>
        <taxon>Actinomycetes</taxon>
        <taxon>Kitasatosporales</taxon>
        <taxon>Streptomycetaceae</taxon>
        <taxon>Streptomyces</taxon>
        <taxon>Streptomyces phaeochromogenes group</taxon>
    </lineage>
</organism>
<dbReference type="SMART" id="SM00923">
    <property type="entry name" value="MbtH"/>
    <property type="match status" value="1"/>
</dbReference>
<dbReference type="InterPro" id="IPR006162">
    <property type="entry name" value="Ppantetheine_attach_site"/>
</dbReference>
<evidence type="ECO:0000256" key="1">
    <source>
        <dbReference type="ARBA" id="ARBA00001957"/>
    </source>
</evidence>
<dbReference type="SMART" id="SM00823">
    <property type="entry name" value="PKS_PP"/>
    <property type="match status" value="2"/>
</dbReference>
<dbReference type="SUPFAM" id="SSF53474">
    <property type="entry name" value="alpha/beta-Hydrolases"/>
    <property type="match status" value="1"/>
</dbReference>
<proteinExistence type="predicted"/>
<dbReference type="InterPro" id="IPR005153">
    <property type="entry name" value="MbtH-like_dom"/>
</dbReference>
<dbReference type="Gene3D" id="3.30.559.10">
    <property type="entry name" value="Chloramphenicol acetyltransferase-like domain"/>
    <property type="match status" value="1"/>
</dbReference>
<dbReference type="PANTHER" id="PTHR45527:SF1">
    <property type="entry name" value="FATTY ACID SYNTHASE"/>
    <property type="match status" value="1"/>
</dbReference>
<accession>A0ABU0SMD4</accession>
<dbReference type="InterPro" id="IPR000873">
    <property type="entry name" value="AMP-dep_synth/lig_dom"/>
</dbReference>
<evidence type="ECO:0000313" key="6">
    <source>
        <dbReference type="EMBL" id="MDQ1024725.1"/>
    </source>
</evidence>
<dbReference type="InterPro" id="IPR010071">
    <property type="entry name" value="AA_adenyl_dom"/>
</dbReference>
<dbReference type="InterPro" id="IPR038020">
    <property type="entry name" value="MbtH-like_sf"/>
</dbReference>
<dbReference type="Gene3D" id="3.40.50.1820">
    <property type="entry name" value="alpha/beta hydrolase"/>
    <property type="match status" value="1"/>
</dbReference>
<dbReference type="InterPro" id="IPR029058">
    <property type="entry name" value="AB_hydrolase_fold"/>
</dbReference>
<evidence type="ECO:0000313" key="7">
    <source>
        <dbReference type="Proteomes" id="UP001230328"/>
    </source>
</evidence>
<dbReference type="InterPro" id="IPR001242">
    <property type="entry name" value="Condensation_dom"/>
</dbReference>
<feature type="compositionally biased region" description="Basic and acidic residues" evidence="4">
    <location>
        <begin position="74"/>
        <end position="87"/>
    </location>
</feature>
<dbReference type="Gene3D" id="1.10.1200.10">
    <property type="entry name" value="ACP-like"/>
    <property type="match status" value="1"/>
</dbReference>
<dbReference type="Pfam" id="PF00668">
    <property type="entry name" value="Condensation"/>
    <property type="match status" value="1"/>
</dbReference>
<dbReference type="PROSITE" id="PS50075">
    <property type="entry name" value="CARRIER"/>
    <property type="match status" value="2"/>
</dbReference>
<dbReference type="PANTHER" id="PTHR45527">
    <property type="entry name" value="NONRIBOSOMAL PEPTIDE SYNTHETASE"/>
    <property type="match status" value="1"/>
</dbReference>
<dbReference type="InterPro" id="IPR036736">
    <property type="entry name" value="ACP-like_sf"/>
</dbReference>
<dbReference type="InterPro" id="IPR025110">
    <property type="entry name" value="AMP-bd_C"/>
</dbReference>
<dbReference type="SUPFAM" id="SSF52777">
    <property type="entry name" value="CoA-dependent acyltransferases"/>
    <property type="match status" value="2"/>
</dbReference>
<dbReference type="Gene3D" id="3.30.300.30">
    <property type="match status" value="1"/>
</dbReference>
<dbReference type="CDD" id="cd19540">
    <property type="entry name" value="LCL_NRPS-like"/>
    <property type="match status" value="1"/>
</dbReference>
<keyword evidence="3" id="KW-0597">Phosphoprotein</keyword>
<dbReference type="Pfam" id="PF00550">
    <property type="entry name" value="PP-binding"/>
    <property type="match status" value="2"/>
</dbReference>
<sequence length="1494" mass="162994">MPSPFEKEDIKYSVLANRQGDYSLWPTGFAVPVGWHAVYTDDSWAACLQYVETDGTGSRKIPVPEAVLAAAPDEGDRQSEERSEVPHRKSAWKAFTESDEERLRRIFADLLGLAGVGTEDDFFELGGQSLLAARLISRVRSEFGVDLALRDLFRSPTVAGLLEQIASHDGTDPTEPRLGPVVRGDVAPLSFAQQRMWLLGQLEGPSSTYNVTEAFRLRGELDIEALRAALGYVVARHETLRTVYEVHDGDAVQRVLPAERATPVLEVVTCGADEVSRRIAEAAGGVFRLDAGLPVHCVLLRLAPNEHVLVLTVHHIACDGWSMQPLIADLGSAYTARTVGRRPHWKPLPVRYLDYSVWQRELLGRASDPLSPLSRQLAFWRETMKGAPEELPLPTARKRPAEPTYAGGTVPFSIGAALHSRLVKVARANDMTLFMVLHAGLATLLTRIGAGTDLPIGSAVSGRNTSELDDLVGFFVNTIVLRTDTSGDPSFSELLTRVRDLDLAAFEHQDVPFQSLIEHLRPTRDSARHPLFQVFLLLQNNPEAELRLDGVAVAPEPVLSSTAKFDLSVYFTEQRTEDHRPAGLTGSVEYTVDLFDRSTVESLVAALLRVLESAVEDPERAITDLEVLPAAQRQRLLDVWNGDEESLPTMTLPDAFEAQAGLTPERTALVCGDTRVSYAELRTKVRRLARALQRRGIDRGALVAIAMPRCCKLVIAVHAVQLAGAAYLPLDPGDPPSRTEAVLSDADPGFLLTPESYTTLMDELAADGDVPPFPGPMPDDLAYILYTSGSTGRPKGVKITHAGILNRLLWMQRQFALEPRDRVLQKTPSSFDVSVWEFFWPLMVGATLVVAKPDGHKDPVYLASLIEREQVTTIHFVPSMLDVFLRSSDASRSRTLCRVICSGEALSGSLARRFFQLFDAELHNLYGPTEAAVDVTHWRCLPEDDGITVPIGRPITNTQVYVLDEKLHPTLPGVVGELYLAGVQLAQGYLNRAGLTAERFVANPFGPHGARMYRTGDLARSTVDGVIEYTGRADDQLKIRGVRVEPGEIESVLAEEDAVDQAAVTVREDRPGDQRLIAYVVPAAATQVDLSALRARTSEVLPSTLVPAMFVIVPQLPLTSSGKLDRRALPAPVQAAPDGERRLPRFRSEEVLAGLFADVLRLSEVGVDENFFELGGHSLLAVGLVDRIRSELGMELGLGSLYRNPTVEGLAALLGRVEQTGATDSLTADCFSALDTLLPLRTTGSKLPLFCIHPAAGIGWSYAGLLPHLDVPLYALQASMLSNMESSPESIESISNEYVELIRAVQERGPYRLLGWSFGAGVAHEISVQLRAAGEQVSLLAVLDGYPADIADTQTGLAADSPEALQALLASLGIALGPGEAEKPLRMQDFIALAKREDSPLQRMSDMDLRAIARVFVEHMSLTGTLSRGVHDGGMLLFVATREKPDTSPAPESWRRYISGQIDVHRIPCAHGSMLRGAALEQIAAVLNERLSLE</sequence>
<feature type="domain" description="Carrier" evidence="5">
    <location>
        <begin position="1143"/>
        <end position="1218"/>
    </location>
</feature>
<dbReference type="SUPFAM" id="SSF47336">
    <property type="entry name" value="ACP-like"/>
    <property type="match status" value="2"/>
</dbReference>
<reference evidence="6 7" key="1">
    <citation type="submission" date="2023-07" db="EMBL/GenBank/DDBJ databases">
        <title>Comparative genomics of wheat-associated soil bacteria to identify genetic determinants of phenazine resistance.</title>
        <authorList>
            <person name="Mouncey N."/>
        </authorList>
    </citation>
    <scope>NUCLEOTIDE SEQUENCE [LARGE SCALE GENOMIC DNA]</scope>
    <source>
        <strain evidence="6 7">V2I4</strain>
    </source>
</reference>
<feature type="domain" description="Carrier" evidence="5">
    <location>
        <begin position="94"/>
        <end position="169"/>
    </location>
</feature>
<dbReference type="InterPro" id="IPR020845">
    <property type="entry name" value="AMP-binding_CS"/>
</dbReference>
<evidence type="ECO:0000256" key="2">
    <source>
        <dbReference type="ARBA" id="ARBA00022450"/>
    </source>
</evidence>
<dbReference type="Pfam" id="PF00501">
    <property type="entry name" value="AMP-binding"/>
    <property type="match status" value="1"/>
</dbReference>
<dbReference type="InterPro" id="IPR023213">
    <property type="entry name" value="CAT-like_dom_sf"/>
</dbReference>
<gene>
    <name evidence="6" type="ORF">QF035_002307</name>
</gene>
<dbReference type="CDD" id="cd17646">
    <property type="entry name" value="A_NRPS_AB3403-like"/>
    <property type="match status" value="1"/>
</dbReference>
<comment type="caution">
    <text evidence="6">The sequence shown here is derived from an EMBL/GenBank/DDBJ whole genome shotgun (WGS) entry which is preliminary data.</text>
</comment>
<dbReference type="SUPFAM" id="SSF56801">
    <property type="entry name" value="Acetyl-CoA synthetase-like"/>
    <property type="match status" value="1"/>
</dbReference>
<dbReference type="InterPro" id="IPR045851">
    <property type="entry name" value="AMP-bd_C_sf"/>
</dbReference>
<dbReference type="InterPro" id="IPR020459">
    <property type="entry name" value="AMP-binding"/>
</dbReference>
<dbReference type="NCBIfam" id="TIGR01733">
    <property type="entry name" value="AA-adenyl-dom"/>
    <property type="match status" value="1"/>
</dbReference>
<dbReference type="PROSITE" id="PS00012">
    <property type="entry name" value="PHOSPHOPANTETHEINE"/>
    <property type="match status" value="1"/>
</dbReference>
<dbReference type="Proteomes" id="UP001230328">
    <property type="component" value="Unassembled WGS sequence"/>
</dbReference>